<dbReference type="AlphaFoldDB" id="A0A645HKP7"/>
<reference evidence="2" key="1">
    <citation type="submission" date="2019-08" db="EMBL/GenBank/DDBJ databases">
        <authorList>
            <person name="Kucharzyk K."/>
            <person name="Murdoch R.W."/>
            <person name="Higgins S."/>
            <person name="Loffler F."/>
        </authorList>
    </citation>
    <scope>NUCLEOTIDE SEQUENCE</scope>
</reference>
<evidence type="ECO:0000256" key="1">
    <source>
        <dbReference type="SAM" id="MobiDB-lite"/>
    </source>
</evidence>
<evidence type="ECO:0000313" key="2">
    <source>
        <dbReference type="EMBL" id="MPN38789.1"/>
    </source>
</evidence>
<gene>
    <name evidence="2" type="ORF">SDC9_186314</name>
</gene>
<protein>
    <submittedName>
        <fullName evidence="2">Uncharacterized protein</fullName>
    </submittedName>
</protein>
<accession>A0A645HKP7</accession>
<name>A0A645HKP7_9ZZZZ</name>
<proteinExistence type="predicted"/>
<sequence length="108" mass="11962">MDFKQGIKAQLVSQGQVGRKGFLREQGNNEKDRRSSKQPCFKNLVGRHDEILAKGWNRYGFADSLQVCIAAEKPGGLGQYTDSPGSGLCILLCFCQRIEIHGDDAFGR</sequence>
<comment type="caution">
    <text evidence="2">The sequence shown here is derived from an EMBL/GenBank/DDBJ whole genome shotgun (WGS) entry which is preliminary data.</text>
</comment>
<feature type="region of interest" description="Disordered" evidence="1">
    <location>
        <begin position="18"/>
        <end position="39"/>
    </location>
</feature>
<organism evidence="2">
    <name type="scientific">bioreactor metagenome</name>
    <dbReference type="NCBI Taxonomy" id="1076179"/>
    <lineage>
        <taxon>unclassified sequences</taxon>
        <taxon>metagenomes</taxon>
        <taxon>ecological metagenomes</taxon>
    </lineage>
</organism>
<dbReference type="EMBL" id="VSSQ01094225">
    <property type="protein sequence ID" value="MPN38789.1"/>
    <property type="molecule type" value="Genomic_DNA"/>
</dbReference>